<comment type="caution">
    <text evidence="1">The sequence shown here is derived from an EMBL/GenBank/DDBJ whole genome shotgun (WGS) entry which is preliminary data.</text>
</comment>
<keyword evidence="2" id="KW-1185">Reference proteome</keyword>
<evidence type="ECO:0000313" key="2">
    <source>
        <dbReference type="Proteomes" id="UP000261082"/>
    </source>
</evidence>
<proteinExistence type="predicted"/>
<dbReference type="RefSeq" id="WP_117159612.1">
    <property type="nucleotide sequence ID" value="NZ_QVID01000002.1"/>
</dbReference>
<dbReference type="PROSITE" id="PS51257">
    <property type="entry name" value="PROKAR_LIPOPROTEIN"/>
    <property type="match status" value="1"/>
</dbReference>
<evidence type="ECO:0000313" key="1">
    <source>
        <dbReference type="EMBL" id="RFN57664.1"/>
    </source>
</evidence>
<protein>
    <recommendedName>
        <fullName evidence="3">Lipocalin-like domain-containing protein</fullName>
    </recommendedName>
</protein>
<gene>
    <name evidence="1" type="ORF">DZ858_10445</name>
</gene>
<reference evidence="1 2" key="1">
    <citation type="journal article" date="2007" name="Int. J. Syst. Evol. Microbiol.">
        <title>Marixanthomonas ophiurae gen. nov., sp. nov., a marine bacterium of the family Flavobacteriaceae isolated from a deep-sea brittle star.</title>
        <authorList>
            <person name="Romanenko L.A."/>
            <person name="Uchino M."/>
            <person name="Frolova G.M."/>
            <person name="Mikhailov V.V."/>
        </authorList>
    </citation>
    <scope>NUCLEOTIDE SEQUENCE [LARGE SCALE GENOMIC DNA]</scope>
    <source>
        <strain evidence="1 2">KMM 3046</strain>
    </source>
</reference>
<accession>A0A3E1Q6A9</accession>
<sequence>MFKKYLLVIIVLSLFTACGSKKQIAEVTLGTEQTVAYKSLGNGVAAISLLFFKNNTFQLNFKSIPQPETDDKPVVRSEKGTYTAEGNWKTLQFLSNGFDATALFDAQYNNPNEVEVLSENTVKVNTDEQAITIWGILCERE</sequence>
<name>A0A3E1Q6A9_9FLAO</name>
<organism evidence="1 2">
    <name type="scientific">Marixanthomonas ophiurae</name>
    <dbReference type="NCBI Taxonomy" id="387659"/>
    <lineage>
        <taxon>Bacteria</taxon>
        <taxon>Pseudomonadati</taxon>
        <taxon>Bacteroidota</taxon>
        <taxon>Flavobacteriia</taxon>
        <taxon>Flavobacteriales</taxon>
        <taxon>Flavobacteriaceae</taxon>
        <taxon>Marixanthomonas</taxon>
    </lineage>
</organism>
<dbReference type="EMBL" id="QVID01000002">
    <property type="protein sequence ID" value="RFN57664.1"/>
    <property type="molecule type" value="Genomic_DNA"/>
</dbReference>
<dbReference type="AlphaFoldDB" id="A0A3E1Q6A9"/>
<evidence type="ECO:0008006" key="3">
    <source>
        <dbReference type="Google" id="ProtNLM"/>
    </source>
</evidence>
<dbReference type="Proteomes" id="UP000261082">
    <property type="component" value="Unassembled WGS sequence"/>
</dbReference>
<dbReference type="OrthoDB" id="1439852at2"/>